<dbReference type="GO" id="GO:0016757">
    <property type="term" value="F:glycosyltransferase activity"/>
    <property type="evidence" value="ECO:0007669"/>
    <property type="project" value="UniProtKB-KW"/>
</dbReference>
<keyword evidence="2" id="KW-0328">Glycosyltransferase</keyword>
<evidence type="ECO:0000256" key="2">
    <source>
        <dbReference type="ARBA" id="ARBA00022676"/>
    </source>
</evidence>
<dbReference type="GO" id="GO:0016779">
    <property type="term" value="F:nucleotidyltransferase activity"/>
    <property type="evidence" value="ECO:0007669"/>
    <property type="project" value="UniProtKB-KW"/>
</dbReference>
<keyword evidence="4" id="KW-0548">Nucleotidyltransferase</keyword>
<comment type="caution">
    <text evidence="6">Lacks conserved residue(s) required for the propagation of feature annotation.</text>
</comment>
<proteinExistence type="inferred from homology"/>
<dbReference type="PROSITE" id="PS52018">
    <property type="entry name" value="DART"/>
    <property type="match status" value="1"/>
</dbReference>
<evidence type="ECO:0000256" key="4">
    <source>
        <dbReference type="ARBA" id="ARBA00022695"/>
    </source>
</evidence>
<accession>Q7NG04</accession>
<dbReference type="HOGENOM" id="CLU_113641_0_0_3"/>
<keyword evidence="9" id="KW-1185">Reference proteome</keyword>
<reference evidence="8 9" key="2">
    <citation type="journal article" date="2003" name="DNA Res.">
        <title>Complete genome structure of Gloeobacter violaceus PCC 7421, a cyanobacterium that lacks thylakoids (supplement).</title>
        <authorList>
            <person name="Nakamura Y."/>
            <person name="Kaneko T."/>
            <person name="Sato S."/>
            <person name="Mimuro M."/>
            <person name="Miyashita H."/>
            <person name="Tsuchiya T."/>
            <person name="Sasamoto S."/>
            <person name="Watanabe A."/>
            <person name="Kawashima K."/>
            <person name="Kishida Y."/>
            <person name="Kiyokawa C."/>
            <person name="Kohara M."/>
            <person name="Matsumoto M."/>
            <person name="Matsuno A."/>
            <person name="Nakazaki N."/>
            <person name="Shimpo S."/>
            <person name="Takeuchi C."/>
            <person name="Yamada M."/>
            <person name="Tabata S."/>
        </authorList>
    </citation>
    <scope>NUCLEOTIDE SEQUENCE [LARGE SCALE GENOMIC DNA]</scope>
    <source>
        <strain evidence="9">ATCC 29082 / PCC 7421</strain>
    </source>
</reference>
<dbReference type="STRING" id="251221.gene:10760881"/>
<dbReference type="InterPro" id="IPR029494">
    <property type="entry name" value="DarT"/>
</dbReference>
<comment type="similarity">
    <text evidence="6">Belongs to the DarT ADP-ribosyltransferase family.</text>
</comment>
<keyword evidence="3" id="KW-0808">Transferase</keyword>
<dbReference type="InParanoid" id="Q7NG04"/>
<protein>
    <submittedName>
        <fullName evidence="8">Glr3370 protein</fullName>
    </submittedName>
</protein>
<reference evidence="8 9" key="1">
    <citation type="journal article" date="2003" name="DNA Res.">
        <title>Complete genome structure of Gloeobacter violaceus PCC 7421, a cyanobacterium that lacks thylakoids.</title>
        <authorList>
            <person name="Nakamura Y."/>
            <person name="Kaneko T."/>
            <person name="Sato S."/>
            <person name="Mimuro M."/>
            <person name="Miyashita H."/>
            <person name="Tsuchiya T."/>
            <person name="Sasamoto S."/>
            <person name="Watanabe A."/>
            <person name="Kawashima K."/>
            <person name="Kishida Y."/>
            <person name="Kiyokawa C."/>
            <person name="Kohara M."/>
            <person name="Matsumoto M."/>
            <person name="Matsuno A."/>
            <person name="Nakazaki N."/>
            <person name="Shimpo S."/>
            <person name="Takeuchi C."/>
            <person name="Yamada M."/>
            <person name="Tabata S."/>
        </authorList>
    </citation>
    <scope>NUCLEOTIDE SEQUENCE [LARGE SCALE GENOMIC DNA]</scope>
    <source>
        <strain evidence="9">ATCC 29082 / PCC 7421</strain>
    </source>
</reference>
<evidence type="ECO:0000259" key="7">
    <source>
        <dbReference type="PROSITE" id="PS52018"/>
    </source>
</evidence>
<keyword evidence="5 6" id="KW-0238">DNA-binding</keyword>
<sequence>MIDCGCIWSDVQMIARGLANLNIGISDIKERRRKLQVHCNPGTKVGEYVPFYFCPRSIMLYILHCKNHKDLKYTGGQQPILHLESKLKVVVQWAEANQKPWAFSTRNAGTHYADFYNDLRDLYRINWSAVSATDFRDATIKEGKQAEFLLFESFPLTFVDRVGVFDSQVEQQIESLFEGTKYNPVVVVQRNWYY</sequence>
<dbReference type="Proteomes" id="UP000000557">
    <property type="component" value="Chromosome"/>
</dbReference>
<dbReference type="Pfam" id="PF14487">
    <property type="entry name" value="DarT"/>
    <property type="match status" value="1"/>
</dbReference>
<evidence type="ECO:0000313" key="8">
    <source>
        <dbReference type="EMBL" id="BAC91311.1"/>
    </source>
</evidence>
<dbReference type="EMBL" id="BA000045">
    <property type="protein sequence ID" value="BAC91311.1"/>
    <property type="molecule type" value="Genomic_DNA"/>
</dbReference>
<gene>
    <name evidence="8" type="ordered locus">glr3370</name>
</gene>
<keyword evidence="1 6" id="KW-1277">Toxin-antitoxin system</keyword>
<dbReference type="PhylomeDB" id="Q7NG04"/>
<evidence type="ECO:0000256" key="3">
    <source>
        <dbReference type="ARBA" id="ARBA00022679"/>
    </source>
</evidence>
<evidence type="ECO:0000256" key="6">
    <source>
        <dbReference type="PROSITE-ProRule" id="PRU01362"/>
    </source>
</evidence>
<dbReference type="OrthoDB" id="9780211at2"/>
<dbReference type="GO" id="GO:0003677">
    <property type="term" value="F:DNA binding"/>
    <property type="evidence" value="ECO:0007669"/>
    <property type="project" value="UniProtKB-UniRule"/>
</dbReference>
<name>Q7NG04_GLOVI</name>
<evidence type="ECO:0000256" key="5">
    <source>
        <dbReference type="ARBA" id="ARBA00023125"/>
    </source>
</evidence>
<dbReference type="eggNOG" id="COG4948">
    <property type="taxonomic scope" value="Bacteria"/>
</dbReference>
<dbReference type="EnsemblBacteria" id="BAC91311">
    <property type="protein sequence ID" value="BAC91311"/>
    <property type="gene ID" value="BAC91311"/>
</dbReference>
<dbReference type="AlphaFoldDB" id="Q7NG04"/>
<evidence type="ECO:0000313" key="9">
    <source>
        <dbReference type="Proteomes" id="UP000000557"/>
    </source>
</evidence>
<organism evidence="8 9">
    <name type="scientific">Gloeobacter violaceus (strain ATCC 29082 / PCC 7421)</name>
    <dbReference type="NCBI Taxonomy" id="251221"/>
    <lineage>
        <taxon>Bacteria</taxon>
        <taxon>Bacillati</taxon>
        <taxon>Cyanobacteriota</taxon>
        <taxon>Cyanophyceae</taxon>
        <taxon>Gloeobacterales</taxon>
        <taxon>Gloeobacteraceae</taxon>
        <taxon>Gloeobacter</taxon>
    </lineage>
</organism>
<dbReference type="KEGG" id="gvi:glr3370"/>
<evidence type="ECO:0000256" key="1">
    <source>
        <dbReference type="ARBA" id="ARBA00022649"/>
    </source>
</evidence>
<dbReference type="PATRIC" id="fig|251221.4.peg.3405"/>
<feature type="domain" description="DarT" evidence="7">
    <location>
        <begin position="1"/>
        <end position="194"/>
    </location>
</feature>